<gene>
    <name evidence="1" type="ORF">AWB75_03953</name>
</gene>
<protein>
    <submittedName>
        <fullName evidence="1">Uncharacterized protein</fullName>
    </submittedName>
</protein>
<sequence length="202" mass="22676">MIVVAGDHTIELPQRNNIRYLVVENLNHDFGGYWAAIQALGESVLSYEVVYFINSSVRGPFLPSYVAQDWKSIFRAKLTGDVGLVGSTINILAPESPFSPFYRAKYGGPEPFSHVQTVAYAMPGRTLAYLREAGFYAIRERLEKHEVTVEYELRLSQLVVKKGWNIAALLPEYSAIDYRQPHVDINPVARRYSSGDPCVSAC</sequence>
<dbReference type="OrthoDB" id="7210452at2"/>
<organism evidence="1 2">
    <name type="scientific">Caballeronia catudaia</name>
    <dbReference type="NCBI Taxonomy" id="1777136"/>
    <lineage>
        <taxon>Bacteria</taxon>
        <taxon>Pseudomonadati</taxon>
        <taxon>Pseudomonadota</taxon>
        <taxon>Betaproteobacteria</taxon>
        <taxon>Burkholderiales</taxon>
        <taxon>Burkholderiaceae</taxon>
        <taxon>Caballeronia</taxon>
    </lineage>
</organism>
<dbReference type="RefSeq" id="WP_061125779.1">
    <property type="nucleotide sequence ID" value="NZ_FCOF02000018.1"/>
</dbReference>
<dbReference type="AlphaFoldDB" id="A0A158BSI4"/>
<name>A0A158BSI4_9BURK</name>
<proteinExistence type="predicted"/>
<dbReference type="EMBL" id="FCOF02000018">
    <property type="protein sequence ID" value="SAK73058.1"/>
    <property type="molecule type" value="Genomic_DNA"/>
</dbReference>
<comment type="caution">
    <text evidence="1">The sequence shown here is derived from an EMBL/GenBank/DDBJ whole genome shotgun (WGS) entry which is preliminary data.</text>
</comment>
<evidence type="ECO:0000313" key="2">
    <source>
        <dbReference type="Proteomes" id="UP000054870"/>
    </source>
</evidence>
<evidence type="ECO:0000313" key="1">
    <source>
        <dbReference type="EMBL" id="SAK73058.1"/>
    </source>
</evidence>
<accession>A0A158BSI4</accession>
<dbReference type="Proteomes" id="UP000054870">
    <property type="component" value="Unassembled WGS sequence"/>
</dbReference>
<reference evidence="1" key="1">
    <citation type="submission" date="2016-01" db="EMBL/GenBank/DDBJ databases">
        <authorList>
            <person name="Peeters C."/>
        </authorList>
    </citation>
    <scope>NUCLEOTIDE SEQUENCE [LARGE SCALE GENOMIC DNA]</scope>
    <source>
        <strain evidence="1">LMG 29318</strain>
    </source>
</reference>
<keyword evidence="2" id="KW-1185">Reference proteome</keyword>